<protein>
    <submittedName>
        <fullName evidence="2">Uncharacterized protein</fullName>
    </submittedName>
</protein>
<evidence type="ECO:0000256" key="1">
    <source>
        <dbReference type="SAM" id="MobiDB-lite"/>
    </source>
</evidence>
<feature type="region of interest" description="Disordered" evidence="1">
    <location>
        <begin position="42"/>
        <end position="105"/>
    </location>
</feature>
<dbReference type="AlphaFoldDB" id="A0A444UV91"/>
<proteinExistence type="predicted"/>
<evidence type="ECO:0000313" key="3">
    <source>
        <dbReference type="Proteomes" id="UP000289886"/>
    </source>
</evidence>
<comment type="caution">
    <text evidence="2">The sequence shown here is derived from an EMBL/GenBank/DDBJ whole genome shotgun (WGS) entry which is preliminary data.</text>
</comment>
<feature type="compositionally biased region" description="Low complexity" evidence="1">
    <location>
        <begin position="84"/>
        <end position="93"/>
    </location>
</feature>
<dbReference type="EMBL" id="SCEB01007035">
    <property type="protein sequence ID" value="RXM92075.1"/>
    <property type="molecule type" value="Genomic_DNA"/>
</dbReference>
<dbReference type="Proteomes" id="UP000289886">
    <property type="component" value="Unassembled WGS sequence"/>
</dbReference>
<gene>
    <name evidence="2" type="ORF">EOD39_20516</name>
</gene>
<reference evidence="2 3" key="1">
    <citation type="submission" date="2019-01" db="EMBL/GenBank/DDBJ databases">
        <title>Draft Genome and Complete Hox-Cluster Characterization of the Sterlet Sturgeon (Acipenser ruthenus).</title>
        <authorList>
            <person name="Wei Q."/>
        </authorList>
    </citation>
    <scope>NUCLEOTIDE SEQUENCE [LARGE SCALE GENOMIC DNA]</scope>
    <source>
        <strain evidence="2">WHYD16114868_AA</strain>
        <tissue evidence="2">Blood</tissue>
    </source>
</reference>
<name>A0A444UV91_ACIRT</name>
<feature type="compositionally biased region" description="Acidic residues" evidence="1">
    <location>
        <begin position="50"/>
        <end position="63"/>
    </location>
</feature>
<evidence type="ECO:0000313" key="2">
    <source>
        <dbReference type="EMBL" id="RXM92075.1"/>
    </source>
</evidence>
<accession>A0A444UV91</accession>
<organism evidence="2 3">
    <name type="scientific">Acipenser ruthenus</name>
    <name type="common">Sterlet sturgeon</name>
    <dbReference type="NCBI Taxonomy" id="7906"/>
    <lineage>
        <taxon>Eukaryota</taxon>
        <taxon>Metazoa</taxon>
        <taxon>Chordata</taxon>
        <taxon>Craniata</taxon>
        <taxon>Vertebrata</taxon>
        <taxon>Euteleostomi</taxon>
        <taxon>Actinopterygii</taxon>
        <taxon>Chondrostei</taxon>
        <taxon>Acipenseriformes</taxon>
        <taxon>Acipenseridae</taxon>
        <taxon>Acipenser</taxon>
    </lineage>
</organism>
<keyword evidence="3" id="KW-1185">Reference proteome</keyword>
<sequence length="105" mass="11668">MLDMSSIKDSGLLYAAGVLSDEQWGPPVPLFDFLAVMDEAVPGFAAQRTEEEEEEEEEEEGEGERERERVDPDPDPDPDPESSPPVSTVQPPQRSDPPQHPHTEL</sequence>